<dbReference type="InterPro" id="IPR036770">
    <property type="entry name" value="Ankyrin_rpt-contain_sf"/>
</dbReference>
<gene>
    <name evidence="2" type="ORF">HK105_203793</name>
</gene>
<keyword evidence="3" id="KW-1185">Reference proteome</keyword>
<evidence type="ECO:0000313" key="3">
    <source>
        <dbReference type="Proteomes" id="UP001527925"/>
    </source>
</evidence>
<proteinExistence type="predicted"/>
<feature type="region of interest" description="Disordered" evidence="1">
    <location>
        <begin position="262"/>
        <end position="281"/>
    </location>
</feature>
<dbReference type="SUPFAM" id="SSF48403">
    <property type="entry name" value="Ankyrin repeat"/>
    <property type="match status" value="1"/>
</dbReference>
<evidence type="ECO:0000256" key="1">
    <source>
        <dbReference type="SAM" id="MobiDB-lite"/>
    </source>
</evidence>
<name>A0ABR4NB36_9FUNG</name>
<feature type="region of interest" description="Disordered" evidence="1">
    <location>
        <begin position="1"/>
        <end position="22"/>
    </location>
</feature>
<dbReference type="EMBL" id="JADGIZ020000015">
    <property type="protein sequence ID" value="KAL2916679.1"/>
    <property type="molecule type" value="Genomic_DNA"/>
</dbReference>
<dbReference type="Proteomes" id="UP001527925">
    <property type="component" value="Unassembled WGS sequence"/>
</dbReference>
<comment type="caution">
    <text evidence="2">The sequence shown here is derived from an EMBL/GenBank/DDBJ whole genome shotgun (WGS) entry which is preliminary data.</text>
</comment>
<organism evidence="2 3">
    <name type="scientific">Polyrhizophydium stewartii</name>
    <dbReference type="NCBI Taxonomy" id="2732419"/>
    <lineage>
        <taxon>Eukaryota</taxon>
        <taxon>Fungi</taxon>
        <taxon>Fungi incertae sedis</taxon>
        <taxon>Chytridiomycota</taxon>
        <taxon>Chytridiomycota incertae sedis</taxon>
        <taxon>Chytridiomycetes</taxon>
        <taxon>Rhizophydiales</taxon>
        <taxon>Rhizophydiales incertae sedis</taxon>
        <taxon>Polyrhizophydium</taxon>
    </lineage>
</organism>
<reference evidence="2 3" key="1">
    <citation type="submission" date="2023-09" db="EMBL/GenBank/DDBJ databases">
        <title>Pangenome analysis of Batrachochytrium dendrobatidis and related Chytrids.</title>
        <authorList>
            <person name="Yacoub M.N."/>
            <person name="Stajich J.E."/>
            <person name="James T.Y."/>
        </authorList>
    </citation>
    <scope>NUCLEOTIDE SEQUENCE [LARGE SCALE GENOMIC DNA]</scope>
    <source>
        <strain evidence="2 3">JEL0888</strain>
    </source>
</reference>
<protein>
    <recommendedName>
        <fullName evidence="4">Ankyrin repeat protein</fullName>
    </recommendedName>
</protein>
<sequence>MATAPLAGHEEQAHQAEPRSHWTRLPKEIRDMVVGMAGLLTQLSVGWIGDVNALPWPVQRALWAEAIECEWAGALDLLPLDSPGADVLACVRSRGMHARIARRAAASAGTAAPFRDGLRLAAARNGWADLVGAVSGADAVAIAAEAGAAWLVALAWPRDGAAASGAGPACGGTRCPVAALHVEAACQHGFLAVVEAIGARCACARAWTLDALVAAAANGHLDVVVWLVRNRRIAPSLFVAALAASRGHKHVADWLTSASLPRADSSAGGDDSGIDTDGETLGGTEILTDELAAADFDLGLGDTDSDFE</sequence>
<accession>A0ABR4NB36</accession>
<evidence type="ECO:0008006" key="4">
    <source>
        <dbReference type="Google" id="ProtNLM"/>
    </source>
</evidence>
<evidence type="ECO:0000313" key="2">
    <source>
        <dbReference type="EMBL" id="KAL2916679.1"/>
    </source>
</evidence>
<feature type="compositionally biased region" description="Basic and acidic residues" evidence="1">
    <location>
        <begin position="8"/>
        <end position="22"/>
    </location>
</feature>
<dbReference type="Gene3D" id="1.25.40.20">
    <property type="entry name" value="Ankyrin repeat-containing domain"/>
    <property type="match status" value="1"/>
</dbReference>